<feature type="domain" description="Major facilitator superfamily (MFS) profile" evidence="8">
    <location>
        <begin position="28"/>
        <end position="405"/>
    </location>
</feature>
<keyword evidence="5 7" id="KW-1133">Transmembrane helix</keyword>
<keyword evidence="6 7" id="KW-0472">Membrane</keyword>
<dbReference type="EMBL" id="SNZB01000005">
    <property type="protein sequence ID" value="TDR18411.1"/>
    <property type="molecule type" value="Genomic_DNA"/>
</dbReference>
<feature type="transmembrane region" description="Helical" evidence="7">
    <location>
        <begin position="352"/>
        <end position="375"/>
    </location>
</feature>
<feature type="transmembrane region" description="Helical" evidence="7">
    <location>
        <begin position="151"/>
        <end position="173"/>
    </location>
</feature>
<dbReference type="InterPro" id="IPR036259">
    <property type="entry name" value="MFS_trans_sf"/>
</dbReference>
<feature type="transmembrane region" description="Helical" evidence="7">
    <location>
        <begin position="316"/>
        <end position="340"/>
    </location>
</feature>
<dbReference type="InterPro" id="IPR011701">
    <property type="entry name" value="MFS"/>
</dbReference>
<dbReference type="PANTHER" id="PTHR23517">
    <property type="entry name" value="RESISTANCE PROTEIN MDTM, PUTATIVE-RELATED-RELATED"/>
    <property type="match status" value="1"/>
</dbReference>
<feature type="transmembrane region" description="Helical" evidence="7">
    <location>
        <begin position="59"/>
        <end position="75"/>
    </location>
</feature>
<reference evidence="9 10" key="1">
    <citation type="submission" date="2019-03" db="EMBL/GenBank/DDBJ databases">
        <title>Genomic Encyclopedia of Type Strains, Phase IV (KMG-IV): sequencing the most valuable type-strain genomes for metagenomic binning, comparative biology and taxonomic classification.</title>
        <authorList>
            <person name="Goeker M."/>
        </authorList>
    </citation>
    <scope>NUCLEOTIDE SEQUENCE [LARGE SCALE GENOMIC DNA]</scope>
    <source>
        <strain evidence="9 10">DSM 25488</strain>
    </source>
</reference>
<comment type="subcellular location">
    <subcellularLocation>
        <location evidence="1">Cell membrane</location>
        <topology evidence="1">Multi-pass membrane protein</topology>
    </subcellularLocation>
</comment>
<keyword evidence="3" id="KW-1003">Cell membrane</keyword>
<sequence>MIMCGFDVPIMLICAAIMSQMNSIEKKSAVAIAFMIALRMYGLFLILPVFSIYGHEIKGATPVLIGAAIGVYGLTQAMLQIPMGFLSDIWGRKKVIAIGLMLFFVGSVIAALSQDIYQIILGRMIQGMGAIASTGMALVADVSRPEQRGKVMGIVGSSIGLSFMLAFITGPVIASQFGLFGLFWVTALLAALAFLVLLFLVEEPEKLKTRDYRLKELFHCIKQKELIFMDFGVFVLHASMTALFLVLPLMLIKQYDLALNDHWKLYLPVLFCSLFIMIPMIIWQEKFKKHMLFMLVSFALLGFNFLIFTLELNHLLIIACALVVYFGLFNFLEAAMPALLSKIASEKYRGAAMGVFSSSQFMGAFVGGVVGGWLMSQSVDQMFYALFFMMFLMAVSGHAITSRNK</sequence>
<keyword evidence="2" id="KW-0813">Transport</keyword>
<feature type="transmembrane region" description="Helical" evidence="7">
    <location>
        <begin position="95"/>
        <end position="113"/>
    </location>
</feature>
<dbReference type="PROSITE" id="PS00216">
    <property type="entry name" value="SUGAR_TRANSPORT_1"/>
    <property type="match status" value="1"/>
</dbReference>
<organism evidence="9 10">
    <name type="scientific">Marinicella litoralis</name>
    <dbReference type="NCBI Taxonomy" id="644220"/>
    <lineage>
        <taxon>Bacteria</taxon>
        <taxon>Pseudomonadati</taxon>
        <taxon>Pseudomonadota</taxon>
        <taxon>Gammaproteobacteria</taxon>
        <taxon>Lysobacterales</taxon>
        <taxon>Marinicellaceae</taxon>
        <taxon>Marinicella</taxon>
    </lineage>
</organism>
<protein>
    <submittedName>
        <fullName evidence="9">Putative MFS family arabinose efflux permease</fullName>
    </submittedName>
</protein>
<evidence type="ECO:0000256" key="6">
    <source>
        <dbReference type="ARBA" id="ARBA00023136"/>
    </source>
</evidence>
<dbReference type="CDD" id="cd17472">
    <property type="entry name" value="MFS_YajR_like"/>
    <property type="match status" value="1"/>
</dbReference>
<feature type="transmembrane region" description="Helical" evidence="7">
    <location>
        <begin position="179"/>
        <end position="201"/>
    </location>
</feature>
<feature type="transmembrane region" description="Helical" evidence="7">
    <location>
        <begin position="29"/>
        <end position="53"/>
    </location>
</feature>
<dbReference type="GO" id="GO:0022857">
    <property type="term" value="F:transmembrane transporter activity"/>
    <property type="evidence" value="ECO:0007669"/>
    <property type="project" value="InterPro"/>
</dbReference>
<dbReference type="Gene3D" id="1.20.1250.20">
    <property type="entry name" value="MFS general substrate transporter like domains"/>
    <property type="match status" value="1"/>
</dbReference>
<evidence type="ECO:0000256" key="4">
    <source>
        <dbReference type="ARBA" id="ARBA00022692"/>
    </source>
</evidence>
<dbReference type="PANTHER" id="PTHR23517:SF2">
    <property type="entry name" value="MULTIDRUG RESISTANCE PROTEIN MDTH"/>
    <property type="match status" value="1"/>
</dbReference>
<evidence type="ECO:0000256" key="1">
    <source>
        <dbReference type="ARBA" id="ARBA00004651"/>
    </source>
</evidence>
<evidence type="ECO:0000256" key="2">
    <source>
        <dbReference type="ARBA" id="ARBA00022448"/>
    </source>
</evidence>
<name>A0A4V3DHI9_9GAMM</name>
<feature type="transmembrane region" description="Helical" evidence="7">
    <location>
        <begin position="381"/>
        <end position="400"/>
    </location>
</feature>
<dbReference type="InterPro" id="IPR020846">
    <property type="entry name" value="MFS_dom"/>
</dbReference>
<dbReference type="AlphaFoldDB" id="A0A4V3DHI9"/>
<gene>
    <name evidence="9" type="ORF">C8D91_2328</name>
</gene>
<accession>A0A4V3DHI9</accession>
<evidence type="ECO:0000313" key="10">
    <source>
        <dbReference type="Proteomes" id="UP000295724"/>
    </source>
</evidence>
<feature type="transmembrane region" description="Helical" evidence="7">
    <location>
        <begin position="263"/>
        <end position="283"/>
    </location>
</feature>
<dbReference type="SUPFAM" id="SSF103473">
    <property type="entry name" value="MFS general substrate transporter"/>
    <property type="match status" value="1"/>
</dbReference>
<dbReference type="PROSITE" id="PS50850">
    <property type="entry name" value="MFS"/>
    <property type="match status" value="1"/>
</dbReference>
<dbReference type="GO" id="GO:0005886">
    <property type="term" value="C:plasma membrane"/>
    <property type="evidence" value="ECO:0007669"/>
    <property type="project" value="UniProtKB-SubCell"/>
</dbReference>
<feature type="transmembrane region" description="Helical" evidence="7">
    <location>
        <begin position="290"/>
        <end position="310"/>
    </location>
</feature>
<evidence type="ECO:0000256" key="5">
    <source>
        <dbReference type="ARBA" id="ARBA00022989"/>
    </source>
</evidence>
<feature type="transmembrane region" description="Helical" evidence="7">
    <location>
        <begin position="231"/>
        <end position="251"/>
    </location>
</feature>
<dbReference type="Pfam" id="PF07690">
    <property type="entry name" value="MFS_1"/>
    <property type="match status" value="1"/>
</dbReference>
<evidence type="ECO:0000256" key="7">
    <source>
        <dbReference type="SAM" id="Phobius"/>
    </source>
</evidence>
<evidence type="ECO:0000313" key="9">
    <source>
        <dbReference type="EMBL" id="TDR18411.1"/>
    </source>
</evidence>
<dbReference type="InterPro" id="IPR050171">
    <property type="entry name" value="MFS_Transporters"/>
</dbReference>
<dbReference type="OrthoDB" id="9764259at2"/>
<dbReference type="Proteomes" id="UP000295724">
    <property type="component" value="Unassembled WGS sequence"/>
</dbReference>
<feature type="transmembrane region" description="Helical" evidence="7">
    <location>
        <begin position="119"/>
        <end position="139"/>
    </location>
</feature>
<keyword evidence="10" id="KW-1185">Reference proteome</keyword>
<dbReference type="InterPro" id="IPR005829">
    <property type="entry name" value="Sugar_transporter_CS"/>
</dbReference>
<keyword evidence="4 7" id="KW-0812">Transmembrane</keyword>
<proteinExistence type="predicted"/>
<comment type="caution">
    <text evidence="9">The sequence shown here is derived from an EMBL/GenBank/DDBJ whole genome shotgun (WGS) entry which is preliminary data.</text>
</comment>
<evidence type="ECO:0000256" key="3">
    <source>
        <dbReference type="ARBA" id="ARBA00022475"/>
    </source>
</evidence>
<evidence type="ECO:0000259" key="8">
    <source>
        <dbReference type="PROSITE" id="PS50850"/>
    </source>
</evidence>